<protein>
    <submittedName>
        <fullName evidence="4">Tetratricopeptide repeat protein</fullName>
    </submittedName>
</protein>
<evidence type="ECO:0000256" key="3">
    <source>
        <dbReference type="SAM" id="SignalP"/>
    </source>
</evidence>
<reference evidence="4 5" key="1">
    <citation type="submission" date="2019-09" db="EMBL/GenBank/DDBJ databases">
        <title>Genome sequence and assembly of Taibaiella sp.</title>
        <authorList>
            <person name="Chhetri G."/>
        </authorList>
    </citation>
    <scope>NUCLEOTIDE SEQUENCE [LARGE SCALE GENOMIC DNA]</scope>
    <source>
        <strain evidence="4 5">KVB11</strain>
    </source>
</reference>
<evidence type="ECO:0000256" key="1">
    <source>
        <dbReference type="SAM" id="Coils"/>
    </source>
</evidence>
<keyword evidence="2" id="KW-0812">Transmembrane</keyword>
<dbReference type="InterPro" id="IPR030513">
    <property type="entry name" value="Dehydrin_CS"/>
</dbReference>
<keyword evidence="2" id="KW-1133">Transmembrane helix</keyword>
<dbReference type="Gene3D" id="1.25.40.10">
    <property type="entry name" value="Tetratricopeptide repeat domain"/>
    <property type="match status" value="1"/>
</dbReference>
<keyword evidence="1" id="KW-0175">Coiled coil</keyword>
<feature type="chain" id="PRO_5024412449" evidence="3">
    <location>
        <begin position="23"/>
        <end position="587"/>
    </location>
</feature>
<dbReference type="InterPro" id="IPR016032">
    <property type="entry name" value="Sig_transdc_resp-reg_C-effctor"/>
</dbReference>
<evidence type="ECO:0000313" key="5">
    <source>
        <dbReference type="Proteomes" id="UP000323632"/>
    </source>
</evidence>
<keyword evidence="2" id="KW-0472">Membrane</keyword>
<dbReference type="PROSITE" id="PS00823">
    <property type="entry name" value="DEHYDRIN_2"/>
    <property type="match status" value="1"/>
</dbReference>
<dbReference type="Pfam" id="PF13424">
    <property type="entry name" value="TPR_12"/>
    <property type="match status" value="1"/>
</dbReference>
<keyword evidence="5" id="KW-1185">Reference proteome</keyword>
<proteinExistence type="predicted"/>
<organism evidence="4 5">
    <name type="scientific">Taibaiella lutea</name>
    <dbReference type="NCBI Taxonomy" id="2608001"/>
    <lineage>
        <taxon>Bacteria</taxon>
        <taxon>Pseudomonadati</taxon>
        <taxon>Bacteroidota</taxon>
        <taxon>Chitinophagia</taxon>
        <taxon>Chitinophagales</taxon>
        <taxon>Chitinophagaceae</taxon>
        <taxon>Taibaiella</taxon>
    </lineage>
</organism>
<dbReference type="GO" id="GO:0006355">
    <property type="term" value="P:regulation of DNA-templated transcription"/>
    <property type="evidence" value="ECO:0007669"/>
    <property type="project" value="InterPro"/>
</dbReference>
<dbReference type="Gene3D" id="1.10.10.10">
    <property type="entry name" value="Winged helix-like DNA-binding domain superfamily/Winged helix DNA-binding domain"/>
    <property type="match status" value="1"/>
</dbReference>
<dbReference type="InterPro" id="IPR011990">
    <property type="entry name" value="TPR-like_helical_dom_sf"/>
</dbReference>
<dbReference type="InterPro" id="IPR036388">
    <property type="entry name" value="WH-like_DNA-bd_sf"/>
</dbReference>
<accession>A0A5M6CM94</accession>
<dbReference type="SUPFAM" id="SSF48452">
    <property type="entry name" value="TPR-like"/>
    <property type="match status" value="1"/>
</dbReference>
<dbReference type="EMBL" id="VWSH01000001">
    <property type="protein sequence ID" value="KAA5536331.1"/>
    <property type="molecule type" value="Genomic_DNA"/>
</dbReference>
<sequence length="587" mass="68328">MLQVIKCWVLLTLCLTPFFSQASRSHFEYLLHKSYPERVLLTDSLAFPEILKMPYSSAIKFMTAIEEKALANGDNGLYCEMKLMHLHYFDFKELTNIDSTISQLIELRRWAQKNKLPEYDICASFDLANNFYRKRDYLAAFENYIRVCDTLGKLPAASFPRKKEFLVFIANRYYNFGDAPSAKALLLDADSLPPTISNSLYRTNFNNKNTLGLIYRNEARYDSALYCFRKVAQMAKSANDTNWEGIAQGNIGIIYYLQKKYNLAIPLLEQEVKTGATVQHQFNDSWVNSALILAEIYLLQNQAANAEEYISMAAKNIKNTLDTLKYKGMLYHAMAILNFKEKQYQVSYLYSDSAAYYKDSVVRRDNKLLLNNARQKAEAQKHFNALKELYANRKMLILVRNSSIIFFCGLLVIGVLLWNRMRLKHTIRQNKLALEKALAEQELKSTTEQLNIFTRHLLEKNVIIERTEEQIQYLKNRLDDTLSVSDENEILTRLYQSTILTEEQWDEFKQLFNRVHKGFLLRLKEKIPGLSPAETRFVVMCKLKLNNREMASLMGVQPDSLRTYRHRLRKKLNLSDEEALEAIIDTI</sequence>
<dbReference type="AlphaFoldDB" id="A0A5M6CM94"/>
<dbReference type="SUPFAM" id="SSF46894">
    <property type="entry name" value="C-terminal effector domain of the bipartite response regulators"/>
    <property type="match status" value="1"/>
</dbReference>
<comment type="caution">
    <text evidence="4">The sequence shown here is derived from an EMBL/GenBank/DDBJ whole genome shotgun (WGS) entry which is preliminary data.</text>
</comment>
<feature type="transmembrane region" description="Helical" evidence="2">
    <location>
        <begin position="397"/>
        <end position="418"/>
    </location>
</feature>
<keyword evidence="3" id="KW-0732">Signal</keyword>
<feature type="signal peptide" evidence="3">
    <location>
        <begin position="1"/>
        <end position="22"/>
    </location>
</feature>
<name>A0A5M6CM94_9BACT</name>
<dbReference type="RefSeq" id="WP_150030902.1">
    <property type="nucleotide sequence ID" value="NZ_VWSH01000001.1"/>
</dbReference>
<dbReference type="Proteomes" id="UP000323632">
    <property type="component" value="Unassembled WGS sequence"/>
</dbReference>
<dbReference type="GO" id="GO:0003677">
    <property type="term" value="F:DNA binding"/>
    <property type="evidence" value="ECO:0007669"/>
    <property type="project" value="InterPro"/>
</dbReference>
<evidence type="ECO:0000256" key="2">
    <source>
        <dbReference type="SAM" id="Phobius"/>
    </source>
</evidence>
<gene>
    <name evidence="4" type="ORF">F0919_01285</name>
</gene>
<evidence type="ECO:0000313" key="4">
    <source>
        <dbReference type="EMBL" id="KAA5536331.1"/>
    </source>
</evidence>
<feature type="coiled-coil region" evidence="1">
    <location>
        <begin position="429"/>
        <end position="484"/>
    </location>
</feature>